<gene>
    <name evidence="9" type="ORF">CAMP_LOCUS553</name>
</gene>
<evidence type="ECO:0000256" key="8">
    <source>
        <dbReference type="SAM" id="MobiDB-lite"/>
    </source>
</evidence>
<evidence type="ECO:0000256" key="3">
    <source>
        <dbReference type="ARBA" id="ARBA00019696"/>
    </source>
</evidence>
<evidence type="ECO:0000256" key="1">
    <source>
        <dbReference type="ARBA" id="ARBA00004123"/>
    </source>
</evidence>
<dbReference type="OrthoDB" id="9982951at2759"/>
<dbReference type="Pfam" id="PF11573">
    <property type="entry name" value="Med23"/>
    <property type="match status" value="1"/>
</dbReference>
<organism evidence="9 10">
    <name type="scientific">Caenorhabditis angaria</name>
    <dbReference type="NCBI Taxonomy" id="860376"/>
    <lineage>
        <taxon>Eukaryota</taxon>
        <taxon>Metazoa</taxon>
        <taxon>Ecdysozoa</taxon>
        <taxon>Nematoda</taxon>
        <taxon>Chromadorea</taxon>
        <taxon>Rhabditida</taxon>
        <taxon>Rhabditina</taxon>
        <taxon>Rhabditomorpha</taxon>
        <taxon>Rhabditoidea</taxon>
        <taxon>Rhabditidae</taxon>
        <taxon>Peloderinae</taxon>
        <taxon>Caenorhabditis</taxon>
    </lineage>
</organism>
<accession>A0A9P1MS94</accession>
<evidence type="ECO:0000256" key="4">
    <source>
        <dbReference type="ARBA" id="ARBA00023015"/>
    </source>
</evidence>
<dbReference type="GO" id="GO:0006357">
    <property type="term" value="P:regulation of transcription by RNA polymerase II"/>
    <property type="evidence" value="ECO:0007669"/>
    <property type="project" value="TreeGrafter"/>
</dbReference>
<dbReference type="PANTHER" id="PTHR12691">
    <property type="entry name" value="MEDIATOR OF RNA POLYMERASE II TRANSCRIPTION SUBUNIT 23"/>
    <property type="match status" value="1"/>
</dbReference>
<keyword evidence="4" id="KW-0805">Transcription regulation</keyword>
<evidence type="ECO:0000313" key="9">
    <source>
        <dbReference type="EMBL" id="CAI5437916.1"/>
    </source>
</evidence>
<evidence type="ECO:0000256" key="2">
    <source>
        <dbReference type="ARBA" id="ARBA00010222"/>
    </source>
</evidence>
<comment type="subcellular location">
    <subcellularLocation>
        <location evidence="1">Nucleus</location>
    </subcellularLocation>
</comment>
<feature type="region of interest" description="Disordered" evidence="8">
    <location>
        <begin position="1516"/>
        <end position="1538"/>
    </location>
</feature>
<evidence type="ECO:0000313" key="10">
    <source>
        <dbReference type="Proteomes" id="UP001152747"/>
    </source>
</evidence>
<comment type="similarity">
    <text evidence="2">Belongs to the Mediator complex subunit 23 family.</text>
</comment>
<sequence>MGENEERSEYDNTLSPQFLHEVKRMRKRLVDHIEDNRLRRTFVALSSDIMSPDPLLCAFFVVLIQKMEQKEKHNLIMEIIKTVHECTEHHAADNIHISNVYETTVDSLFVHALHENVITTTQCIEGLVMTTDFTMRSRIDQRKWKYIQKSIVKIDYKGNRNVLRFLLESQLQRLPSFLTSEQVNELRIVEDVLLQIIDRDANLLPPLMTLSEIMRGMSNQAHMMPRLSAKLALVAIHFRPIADLTHVCGRSYIYPIPQHPGFVPSQSFWETESSVQTPFVQSHHMLPYRPEHTSTFLYTLYMILRQPRGKDSFNPASRKLKTKSHWDGLLSVMICEAMAEAESLSENEPIPRYQWDNIVNIVHYGIFQQLLNPSNFFSVLRGLVKSTHYTRARDEVMWIVFQIVGTFSSNAAFDEAIPEIVELYKVLFSGDVVWMGASDHPAVFARFLAAPSTWMMLEGKDKLPPPSETIQSHIRFITDGAENFDQQNTAMLAALANAYRSDSKVGKMIPPVYAQLLEGSDDSSLFTLSYGRQAINKMTAFSVEYLDALTIRAKKALLLQCFNCLRTTISDKLPSPAVFDTVARICLSIDHEGAAKDVVHISHRSLLAVTSAQTEARDQCFYLFDFLCYRLPTISISLRHVFVTNIISALNGPYIDNAPNHQLYELLEQYLMRQWCWTNFHENIVNATTTFGPSKTGLPPNATAKLLQFPNDFIHASTGDRKKFPICPEIFRMKVITLMRAIKITGQELTLESSMFPYLITGFPWPEKMTKYFPKWALDLIANNNTDAMQPNFAEIQEVVRTNLTLHASMTPQQFIQSFEHSSSNPISTHTVLAVIYKYLHENLDANLALTPEFYEVVGKKTAQEMVIATNFLVDFLISEAQNEIGNNQLFNNMANILSKMVFQWYLLRADRLLISLVMHPTCDETSHISILIVHEFCTMPEFACRLKWFNDNVPKKEHNHTEYIRKIVEYHHLYPEHEIIEMIRGPQHEPLSNVHMPTYYGCLIERLLPVADFIISVTLEQQIFQSFNHLPILTNLCLLYKYHPTPIQFIYSTLFTMFGLVKKPLARTLVTTLAAQIEDVNLTQNFEKYNHQHGTQEQILLELVDRISASLDFILTPPPFVCKDWKTAEFSPGAQTLYLSCIEIMASPHSHETIVPALINVLHIKPHSRPYNVVNLIALMLTALPDDFSQVLHQEFFEVLKSETTKEMTFEELVFDNFEQSQLLHITNRALTINVISQAYWSHCNVCLLNSFAQSHVPKIMELVKTENDFWYALRLIVPIIRRFLEWQSQSDSFKHLRNNPEKFGPLFILRLIFEKLGSLAENGVEFVYEHHLCDLFYNCRYVFAGDFLRDTAIEQFAKLSPRMQDRLKFYVSHSEPSTSSAKEAKETVKEPLTATNSNANANEQEAPQVQHQQVHHAQHQEVMMEHDQNMHQHQHQIQIHQQHMPHMNMNSMEMHHHQIQMHLQHPAMPPYGMPHGMPHHPSQAGMHMNPMMTAQQAGMMQQHHPYMMQQHPHLMTPHYPPQNPMQQQQQQHPQMH</sequence>
<reference evidence="9" key="1">
    <citation type="submission" date="2022-11" db="EMBL/GenBank/DDBJ databases">
        <authorList>
            <person name="Kikuchi T."/>
        </authorList>
    </citation>
    <scope>NUCLEOTIDE SEQUENCE</scope>
    <source>
        <strain evidence="9">PS1010</strain>
    </source>
</reference>
<name>A0A9P1MS94_9PELO</name>
<proteinExistence type="inferred from homology"/>
<evidence type="ECO:0000256" key="5">
    <source>
        <dbReference type="ARBA" id="ARBA00023163"/>
    </source>
</evidence>
<dbReference type="InterPro" id="IPR021629">
    <property type="entry name" value="Mediator_Med23"/>
</dbReference>
<protein>
    <recommendedName>
        <fullName evidence="3">Mediator of RNA polymerase II transcription subunit 23</fullName>
    </recommendedName>
    <alternativeName>
        <fullName evidence="7">Mediator complex subunit 23</fullName>
    </alternativeName>
</protein>
<evidence type="ECO:0000256" key="6">
    <source>
        <dbReference type="ARBA" id="ARBA00023242"/>
    </source>
</evidence>
<dbReference type="PANTHER" id="PTHR12691:SF10">
    <property type="entry name" value="MEDIATOR OF RNA POLYMERASE II TRANSCRIPTION SUBUNIT 23"/>
    <property type="match status" value="1"/>
</dbReference>
<keyword evidence="5" id="KW-0804">Transcription</keyword>
<keyword evidence="6" id="KW-0539">Nucleus</keyword>
<evidence type="ECO:0000256" key="7">
    <source>
        <dbReference type="ARBA" id="ARBA00031961"/>
    </source>
</evidence>
<dbReference type="EMBL" id="CANHGI010000001">
    <property type="protein sequence ID" value="CAI5437916.1"/>
    <property type="molecule type" value="Genomic_DNA"/>
</dbReference>
<feature type="compositionally biased region" description="Low complexity" evidence="8">
    <location>
        <begin position="1526"/>
        <end position="1538"/>
    </location>
</feature>
<dbReference type="GO" id="GO:0016592">
    <property type="term" value="C:mediator complex"/>
    <property type="evidence" value="ECO:0007669"/>
    <property type="project" value="TreeGrafter"/>
</dbReference>
<dbReference type="GO" id="GO:0010628">
    <property type="term" value="P:positive regulation of gene expression"/>
    <property type="evidence" value="ECO:0007669"/>
    <property type="project" value="TreeGrafter"/>
</dbReference>
<dbReference type="Proteomes" id="UP001152747">
    <property type="component" value="Unassembled WGS sequence"/>
</dbReference>
<keyword evidence="10" id="KW-1185">Reference proteome</keyword>
<comment type="caution">
    <text evidence="9">The sequence shown here is derived from an EMBL/GenBank/DDBJ whole genome shotgun (WGS) entry which is preliminary data.</text>
</comment>
<dbReference type="GO" id="GO:0005667">
    <property type="term" value="C:transcription regulator complex"/>
    <property type="evidence" value="ECO:0007669"/>
    <property type="project" value="TreeGrafter"/>
</dbReference>